<protein>
    <submittedName>
        <fullName evidence="1">Uncharacterized protein</fullName>
    </submittedName>
</protein>
<dbReference type="EMBL" id="LCUC01000059">
    <property type="protein sequence ID" value="KKY38421.1"/>
    <property type="molecule type" value="Genomic_DNA"/>
</dbReference>
<dbReference type="STRING" id="1214573.A0A0G2FWP1"/>
<organism evidence="1 2">
    <name type="scientific">Diaporthe ampelina</name>
    <dbReference type="NCBI Taxonomy" id="1214573"/>
    <lineage>
        <taxon>Eukaryota</taxon>
        <taxon>Fungi</taxon>
        <taxon>Dikarya</taxon>
        <taxon>Ascomycota</taxon>
        <taxon>Pezizomycotina</taxon>
        <taxon>Sordariomycetes</taxon>
        <taxon>Sordariomycetidae</taxon>
        <taxon>Diaporthales</taxon>
        <taxon>Diaporthaceae</taxon>
        <taxon>Diaporthe</taxon>
    </lineage>
</organism>
<keyword evidence="2" id="KW-1185">Reference proteome</keyword>
<proteinExistence type="predicted"/>
<sequence>MGLDVNTFMSSRPLPIKTQQWRHRTIKQSPSRLTMTSYRVSPELILDIADHCDRATLRTLMQTNKDINALISDNERSIVTAKLKTYLLPPLGEVLSSEDERRCRVTGRLSFVTIQEMDLRERRMRSILDNSGFLLTDDPKTLGLTVHCLVRFKAGLKRALYITDRLADLETRPEVLHVQNKITRRLSSLQVGGDSVGSAVDENDLDKTEAFDEDVMLQHDAEVEAQHSAIMVHRNLQFEMIHELATLDIAWLLTLGEGATKGCTRYFDKMYESDPAGTQYKVVAFKEELLRKGSFILWAFVRGVGPMDAFAKKILKQTGEEIMGFEIGQHHNCGLSLVLHQEMRQRILDKIQRKDPLFVDEAQEELGPARVMAEAHRMIGKEIGCKGWHGYNSIVYPPVE</sequence>
<reference evidence="1 2" key="2">
    <citation type="submission" date="2015-05" db="EMBL/GenBank/DDBJ databases">
        <authorList>
            <person name="Morales-Cruz A."/>
            <person name="Amrine K.C."/>
            <person name="Cantu D."/>
        </authorList>
    </citation>
    <scope>NUCLEOTIDE SEQUENCE [LARGE SCALE GENOMIC DNA]</scope>
    <source>
        <strain evidence="1">DA912</strain>
    </source>
</reference>
<evidence type="ECO:0000313" key="1">
    <source>
        <dbReference type="EMBL" id="KKY38421.1"/>
    </source>
</evidence>
<comment type="caution">
    <text evidence="1">The sequence shown here is derived from an EMBL/GenBank/DDBJ whole genome shotgun (WGS) entry which is preliminary data.</text>
</comment>
<accession>A0A0G2FWP1</accession>
<dbReference type="AlphaFoldDB" id="A0A0G2FWP1"/>
<dbReference type="OrthoDB" id="4918043at2759"/>
<dbReference type="Proteomes" id="UP000034680">
    <property type="component" value="Unassembled WGS sequence"/>
</dbReference>
<gene>
    <name evidence="1" type="ORF">UCDDA912_g01739</name>
</gene>
<evidence type="ECO:0000313" key="2">
    <source>
        <dbReference type="Proteomes" id="UP000034680"/>
    </source>
</evidence>
<name>A0A0G2FWP1_9PEZI</name>
<reference evidence="1 2" key="1">
    <citation type="submission" date="2015-05" db="EMBL/GenBank/DDBJ databases">
        <title>Distinctive expansion of gene families associated with plant cell wall degradation and secondary metabolism in the genomes of grapevine trunk pathogens.</title>
        <authorList>
            <person name="Lawrence D.P."/>
            <person name="Travadon R."/>
            <person name="Rolshausen P.E."/>
            <person name="Baumgartner K."/>
        </authorList>
    </citation>
    <scope>NUCLEOTIDE SEQUENCE [LARGE SCALE GENOMIC DNA]</scope>
    <source>
        <strain evidence="1">DA912</strain>
    </source>
</reference>